<feature type="chain" id="PRO_5001606209" evidence="2">
    <location>
        <begin position="34"/>
        <end position="639"/>
    </location>
</feature>
<keyword evidence="2" id="KW-0732">Signal</keyword>
<dbReference type="InterPro" id="IPR001466">
    <property type="entry name" value="Beta-lactam-related"/>
</dbReference>
<evidence type="ECO:0000256" key="2">
    <source>
        <dbReference type="SAM" id="SignalP"/>
    </source>
</evidence>
<feature type="domain" description="Beta-lactamase-related" evidence="3">
    <location>
        <begin position="70"/>
        <end position="430"/>
    </location>
</feature>
<dbReference type="InterPro" id="IPR050789">
    <property type="entry name" value="Diverse_Enzym_Activities"/>
</dbReference>
<feature type="compositionally biased region" description="Pro residues" evidence="1">
    <location>
        <begin position="465"/>
        <end position="493"/>
    </location>
</feature>
<evidence type="ECO:0000259" key="3">
    <source>
        <dbReference type="Pfam" id="PF00144"/>
    </source>
</evidence>
<protein>
    <submittedName>
        <fullName evidence="4">Serine beta-lactamase-like protein LACTB, mitochondrial</fullName>
    </submittedName>
</protein>
<dbReference type="AlphaFoldDB" id="A0A061S8H7"/>
<evidence type="ECO:0000256" key="1">
    <source>
        <dbReference type="SAM" id="MobiDB-lite"/>
    </source>
</evidence>
<feature type="compositionally biased region" description="Pro residues" evidence="1">
    <location>
        <begin position="545"/>
        <end position="560"/>
    </location>
</feature>
<dbReference type="PANTHER" id="PTHR43283">
    <property type="entry name" value="BETA-LACTAMASE-RELATED"/>
    <property type="match status" value="1"/>
</dbReference>
<feature type="non-terminal residue" evidence="4">
    <location>
        <position position="1"/>
    </location>
</feature>
<sequence length="639" mass="65905">KTRFHRMGRLISICIPLLSQVCALALLLPVTRASPIQDLGTKLEQEGILGAAMALSGSLSSGCPQVSVGNVGFANVNEQQPVEDSTVFMLASLSKAVQGTLAAVLVDKGILDLDEDINTYLGWGQSRIVRHSAYPDTPVTARHLLTHTSGLFRDLPGLELQDGTYVYVAYGPEGGYGNPAGKGNPSCPLDVLEQFMIDLLFGGNDSGVGGDLVEDWNYLADDYDEDGIWLDEPGTVFQYSNVGTALLGVVMSKAAGAASIEAMSRDHLFTPVGMTSTSWFMSGIPSYDSKAAIPYEEGEPQAHYCFIDYPSGSLRSTANDLAKLFEVVANGGVLPNGSRLYSSEMAQQMLQCQQPERSYSASDPCKVSYAWFLGSDLATNLAGDLDGAEAEMLEKSLYHDGSELGYGTLGIVSPTTGAFGFVLTNVDGGESIAEMPLIRAMAAVSSASCIGDGGDAGPVGGPSATPAPSPPPAPSPTRRPTSFPTPVPSPPLTSSPTQGVTPAPTPAQPPSPSPPPTPTQRPTSAPAPAMSPPLTSSPTQGGTPAPTPAQPPGPSPPTPSPTQGVTPAPTPAPPPAPTPLPTPSPTRRPTPAPTPAPSPPTPTPTPTPTPDPSGSRGPSNVGTMLLIMTVSTIALLVGP</sequence>
<feature type="compositionally biased region" description="Low complexity" evidence="1">
    <location>
        <begin position="520"/>
        <end position="544"/>
    </location>
</feature>
<organism evidence="4">
    <name type="scientific">Tetraselmis sp. GSL018</name>
    <dbReference type="NCBI Taxonomy" id="582737"/>
    <lineage>
        <taxon>Eukaryota</taxon>
        <taxon>Viridiplantae</taxon>
        <taxon>Chlorophyta</taxon>
        <taxon>core chlorophytes</taxon>
        <taxon>Chlorodendrophyceae</taxon>
        <taxon>Chlorodendrales</taxon>
        <taxon>Chlorodendraceae</taxon>
        <taxon>Tetraselmis</taxon>
    </lineage>
</organism>
<feature type="signal peptide" evidence="2">
    <location>
        <begin position="1"/>
        <end position="33"/>
    </location>
</feature>
<accession>A0A061S8H7</accession>
<feature type="compositionally biased region" description="Pro residues" evidence="1">
    <location>
        <begin position="568"/>
        <end position="611"/>
    </location>
</feature>
<dbReference type="Pfam" id="PF00144">
    <property type="entry name" value="Beta-lactamase"/>
    <property type="match status" value="1"/>
</dbReference>
<dbReference type="Gene3D" id="3.40.710.10">
    <property type="entry name" value="DD-peptidase/beta-lactamase superfamily"/>
    <property type="match status" value="1"/>
</dbReference>
<feature type="compositionally biased region" description="Pro residues" evidence="1">
    <location>
        <begin position="503"/>
        <end position="519"/>
    </location>
</feature>
<reference evidence="4" key="1">
    <citation type="submission" date="2014-05" db="EMBL/GenBank/DDBJ databases">
        <title>The transcriptome of the halophilic microalga Tetraselmis sp. GSL018 isolated from the Great Salt Lake, Utah.</title>
        <authorList>
            <person name="Jinkerson R.E."/>
            <person name="D'Adamo S."/>
            <person name="Posewitz M.C."/>
        </authorList>
    </citation>
    <scope>NUCLEOTIDE SEQUENCE</scope>
    <source>
        <strain evidence="4">GSL018</strain>
    </source>
</reference>
<gene>
    <name evidence="4" type="primary">LACTB</name>
    <name evidence="4" type="ORF">TSPGSL018_13363</name>
</gene>
<dbReference type="InterPro" id="IPR012338">
    <property type="entry name" value="Beta-lactam/transpept-like"/>
</dbReference>
<dbReference type="EMBL" id="GBEZ01006211">
    <property type="protein sequence ID" value="JAC79170.1"/>
    <property type="molecule type" value="Transcribed_RNA"/>
</dbReference>
<evidence type="ECO:0000313" key="4">
    <source>
        <dbReference type="EMBL" id="JAC79170.1"/>
    </source>
</evidence>
<name>A0A061S8H7_9CHLO</name>
<dbReference type="SUPFAM" id="SSF56601">
    <property type="entry name" value="beta-lactamase/transpeptidase-like"/>
    <property type="match status" value="1"/>
</dbReference>
<proteinExistence type="predicted"/>
<feature type="region of interest" description="Disordered" evidence="1">
    <location>
        <begin position="453"/>
        <end position="623"/>
    </location>
</feature>